<comment type="caution">
    <text evidence="4">The sequence shown here is derived from an EMBL/GenBank/DDBJ whole genome shotgun (WGS) entry which is preliminary data.</text>
</comment>
<accession>A0A0G1U6D7</accession>
<protein>
    <submittedName>
        <fullName evidence="4">ADP-ribose pyrophosphatase</fullName>
    </submittedName>
</protein>
<feature type="domain" description="Nudix hydrolase" evidence="3">
    <location>
        <begin position="1"/>
        <end position="156"/>
    </location>
</feature>
<reference evidence="4 5" key="1">
    <citation type="journal article" date="2015" name="Nature">
        <title>rRNA introns, odd ribosomes, and small enigmatic genomes across a large radiation of phyla.</title>
        <authorList>
            <person name="Brown C.T."/>
            <person name="Hug L.A."/>
            <person name="Thomas B.C."/>
            <person name="Sharon I."/>
            <person name="Castelle C.J."/>
            <person name="Singh A."/>
            <person name="Wilkins M.J."/>
            <person name="Williams K.H."/>
            <person name="Banfield J.F."/>
        </authorList>
    </citation>
    <scope>NUCLEOTIDE SEQUENCE [LARGE SCALE GENOMIC DNA]</scope>
</reference>
<dbReference type="SUPFAM" id="SSF55811">
    <property type="entry name" value="Nudix"/>
    <property type="match status" value="1"/>
</dbReference>
<comment type="similarity">
    <text evidence="2">Belongs to the Nudix hydrolase family.</text>
</comment>
<dbReference type="PROSITE" id="PS00893">
    <property type="entry name" value="NUDIX_BOX"/>
    <property type="match status" value="1"/>
</dbReference>
<dbReference type="Proteomes" id="UP000034403">
    <property type="component" value="Unassembled WGS sequence"/>
</dbReference>
<dbReference type="EMBL" id="LCPC01000007">
    <property type="protein sequence ID" value="KKU89647.1"/>
    <property type="molecule type" value="Genomic_DNA"/>
</dbReference>
<organism evidence="4 5">
    <name type="scientific">Candidatus Yanofskybacteria bacterium GW2011_GWA1_48_10</name>
    <dbReference type="NCBI Taxonomy" id="1619022"/>
    <lineage>
        <taxon>Bacteria</taxon>
        <taxon>Candidatus Yanofskyibacteriota</taxon>
    </lineage>
</organism>
<evidence type="ECO:0000313" key="4">
    <source>
        <dbReference type="EMBL" id="KKU89647.1"/>
    </source>
</evidence>
<dbReference type="PANTHER" id="PTHR43736">
    <property type="entry name" value="ADP-RIBOSE PYROPHOSPHATASE"/>
    <property type="match status" value="1"/>
</dbReference>
<dbReference type="PRINTS" id="PR00502">
    <property type="entry name" value="NUDIXFAMILY"/>
</dbReference>
<keyword evidence="1 2" id="KW-0378">Hydrolase</keyword>
<evidence type="ECO:0000256" key="1">
    <source>
        <dbReference type="ARBA" id="ARBA00022801"/>
    </source>
</evidence>
<evidence type="ECO:0000256" key="2">
    <source>
        <dbReference type="RuleBase" id="RU003476"/>
    </source>
</evidence>
<dbReference type="Pfam" id="PF00293">
    <property type="entry name" value="NUDIX"/>
    <property type="match status" value="1"/>
</dbReference>
<evidence type="ECO:0000313" key="5">
    <source>
        <dbReference type="Proteomes" id="UP000034403"/>
    </source>
</evidence>
<dbReference type="AlphaFoldDB" id="A0A0G1U6D7"/>
<dbReference type="InterPro" id="IPR020476">
    <property type="entry name" value="Nudix_hydrolase"/>
</dbReference>
<dbReference type="InterPro" id="IPR020084">
    <property type="entry name" value="NUDIX_hydrolase_CS"/>
</dbReference>
<evidence type="ECO:0000259" key="3">
    <source>
        <dbReference type="PROSITE" id="PS51462"/>
    </source>
</evidence>
<gene>
    <name evidence="4" type="ORF">UY20_C0007G0003</name>
</gene>
<dbReference type="PANTHER" id="PTHR43736:SF1">
    <property type="entry name" value="DIHYDRONEOPTERIN TRIPHOSPHATE DIPHOSPHATASE"/>
    <property type="match status" value="1"/>
</dbReference>
<proteinExistence type="inferred from homology"/>
<sequence length="160" mass="18436">MIINQTVTNSEGQEIQLVYCEADPLKNLEGKVLRDVRVWSFYGDKFIIVNGPKKVWSPPGGGIEPGETIADAIVRELQEEANMEVLDQKIIGYQDIYAPDKIRRFVFLFASVKPISDFVVDPDEDITEMKLIDPRDYKQYFDYDEIGNRVMSHAIELRYV</sequence>
<dbReference type="PROSITE" id="PS51462">
    <property type="entry name" value="NUDIX"/>
    <property type="match status" value="1"/>
</dbReference>
<dbReference type="GO" id="GO:0016787">
    <property type="term" value="F:hydrolase activity"/>
    <property type="evidence" value="ECO:0007669"/>
    <property type="project" value="UniProtKB-KW"/>
</dbReference>
<name>A0A0G1U6D7_9BACT</name>
<dbReference type="CDD" id="cd02883">
    <property type="entry name" value="NUDIX_Hydrolase"/>
    <property type="match status" value="1"/>
</dbReference>
<dbReference type="InterPro" id="IPR000086">
    <property type="entry name" value="NUDIX_hydrolase_dom"/>
</dbReference>
<dbReference type="InterPro" id="IPR015797">
    <property type="entry name" value="NUDIX_hydrolase-like_dom_sf"/>
</dbReference>
<dbReference type="Gene3D" id="3.90.79.10">
    <property type="entry name" value="Nucleoside Triphosphate Pyrophosphohydrolase"/>
    <property type="match status" value="1"/>
</dbReference>